<accession>A0A1I6KS93</accession>
<dbReference type="RefSeq" id="WP_089815252.1">
    <property type="nucleotide sequence ID" value="NZ_FOZK01000001.1"/>
</dbReference>
<evidence type="ECO:0000256" key="4">
    <source>
        <dbReference type="SAM" id="Phobius"/>
    </source>
</evidence>
<keyword evidence="4" id="KW-1133">Transmembrane helix</keyword>
<gene>
    <name evidence="6" type="ORF">SAMN05216559_1446</name>
</gene>
<feature type="domain" description="PLD phosphodiesterase" evidence="5">
    <location>
        <begin position="453"/>
        <end position="480"/>
    </location>
</feature>
<dbReference type="Gene3D" id="3.30.870.10">
    <property type="entry name" value="Endonuclease Chain A"/>
    <property type="match status" value="2"/>
</dbReference>
<dbReference type="PANTHER" id="PTHR43856">
    <property type="entry name" value="CARDIOLIPIN HYDROLASE"/>
    <property type="match status" value="1"/>
</dbReference>
<sequence>MRRLLVALVLVSCLPATAMGVGALAVPGATPVGSQPVIVELYPNPIADEDAGEYAVVSLPSDVDPADYVFTDGEVTVSLANASAGARVAVANDRRAANLTDHSLLVDSSLSLANGGEEVWIERNGTDTNATVVHERRYRDAPEGEVATWNDSRIRWRQIGATDRPVVRGGPGRVRAFVLPDSPGVPVETLRDADRRILLAGYTLVSDRVVDALTRAHERGVTVRVLLEGEPVGGRMRREADLLDRLAAAGVDVRLVGGEHARYDYHHAKYAVVDDRAVVMTENWKPAGTGGNSSRGWGVVTDQPRVVDGLEATFRADAGWRDAKPWDEFRRGRQFERGERSVGEYPTRFESTRVGVDRADLLVAPDNAQDRLVRTIDSADDSVDVVQVTLGDWDSPLVVALRRAARCGVDVRLLLGNAWYNREDNQALADRFDEWASDRDVSLTAKLAEPGNRYEKIHAKGAVIDDDRVVLGSLNWNEQAATSNREVILLLYGDEAADYYGEVFDADWNGGKPGLPVGLIGAVVGCLIVAGLVVRRLEFEG</sequence>
<dbReference type="PROSITE" id="PS50035">
    <property type="entry name" value="PLD"/>
    <property type="match status" value="1"/>
</dbReference>
<protein>
    <submittedName>
        <fullName evidence="6">Phosphatidylserine/phosphatidylglycerophosphate/cardiolipin synthase</fullName>
    </submittedName>
</protein>
<keyword evidence="7" id="KW-1185">Reference proteome</keyword>
<dbReference type="PANTHER" id="PTHR43856:SF1">
    <property type="entry name" value="MITOCHONDRIAL CARDIOLIPIN HYDROLASE"/>
    <property type="match status" value="1"/>
</dbReference>
<dbReference type="Pfam" id="PF13091">
    <property type="entry name" value="PLDc_2"/>
    <property type="match status" value="2"/>
</dbReference>
<evidence type="ECO:0000256" key="2">
    <source>
        <dbReference type="ARBA" id="ARBA00022963"/>
    </source>
</evidence>
<dbReference type="SMART" id="SM00155">
    <property type="entry name" value="PLDc"/>
    <property type="match status" value="2"/>
</dbReference>
<proteinExistence type="predicted"/>
<reference evidence="6 7" key="1">
    <citation type="submission" date="2016-10" db="EMBL/GenBank/DDBJ databases">
        <authorList>
            <person name="de Groot N.N."/>
        </authorList>
    </citation>
    <scope>NUCLEOTIDE SEQUENCE [LARGE SCALE GENOMIC DNA]</scope>
    <source>
        <strain evidence="6 7">CGMCC 1.10457</strain>
    </source>
</reference>
<feature type="transmembrane region" description="Helical" evidence="4">
    <location>
        <begin position="514"/>
        <end position="534"/>
    </location>
</feature>
<dbReference type="CDD" id="cd09128">
    <property type="entry name" value="PLDc_unchar1_2"/>
    <property type="match status" value="1"/>
</dbReference>
<evidence type="ECO:0000256" key="3">
    <source>
        <dbReference type="ARBA" id="ARBA00023098"/>
    </source>
</evidence>
<name>A0A1I6KS93_9EURY</name>
<dbReference type="InterPro" id="IPR025202">
    <property type="entry name" value="PLD-like_dom"/>
</dbReference>
<keyword evidence="4" id="KW-0812">Transmembrane</keyword>
<dbReference type="OrthoDB" id="31343at2157"/>
<dbReference type="SUPFAM" id="SSF56024">
    <property type="entry name" value="Phospholipase D/nuclease"/>
    <property type="match status" value="2"/>
</dbReference>
<keyword evidence="4" id="KW-0472">Membrane</keyword>
<evidence type="ECO:0000256" key="1">
    <source>
        <dbReference type="ARBA" id="ARBA00022801"/>
    </source>
</evidence>
<dbReference type="GO" id="GO:0016042">
    <property type="term" value="P:lipid catabolic process"/>
    <property type="evidence" value="ECO:0007669"/>
    <property type="project" value="UniProtKB-KW"/>
</dbReference>
<evidence type="ECO:0000313" key="7">
    <source>
        <dbReference type="Proteomes" id="UP000199062"/>
    </source>
</evidence>
<dbReference type="EMBL" id="FOZK01000001">
    <property type="protein sequence ID" value="SFR94099.1"/>
    <property type="molecule type" value="Genomic_DNA"/>
</dbReference>
<dbReference type="InterPro" id="IPR001736">
    <property type="entry name" value="PLipase_D/transphosphatidylase"/>
</dbReference>
<dbReference type="Proteomes" id="UP000199062">
    <property type="component" value="Unassembled WGS sequence"/>
</dbReference>
<keyword evidence="3" id="KW-0443">Lipid metabolism</keyword>
<evidence type="ECO:0000313" key="6">
    <source>
        <dbReference type="EMBL" id="SFR94099.1"/>
    </source>
</evidence>
<dbReference type="AlphaFoldDB" id="A0A1I6KS93"/>
<dbReference type="STRING" id="767519.SAMN05216559_1446"/>
<dbReference type="GO" id="GO:0016891">
    <property type="term" value="F:RNA endonuclease activity producing 5'-phosphomonoesters, hydrolytic mechanism"/>
    <property type="evidence" value="ECO:0007669"/>
    <property type="project" value="TreeGrafter"/>
</dbReference>
<dbReference type="CDD" id="cd09127">
    <property type="entry name" value="PLDc_unchar1_1"/>
    <property type="match status" value="1"/>
</dbReference>
<keyword evidence="1" id="KW-0378">Hydrolase</keyword>
<organism evidence="6 7">
    <name type="scientific">Halomicrobium zhouii</name>
    <dbReference type="NCBI Taxonomy" id="767519"/>
    <lineage>
        <taxon>Archaea</taxon>
        <taxon>Methanobacteriati</taxon>
        <taxon>Methanobacteriota</taxon>
        <taxon>Stenosarchaea group</taxon>
        <taxon>Halobacteria</taxon>
        <taxon>Halobacteriales</taxon>
        <taxon>Haloarculaceae</taxon>
        <taxon>Halomicrobium</taxon>
    </lineage>
</organism>
<keyword evidence="2" id="KW-0442">Lipid degradation</keyword>
<dbReference type="InterPro" id="IPR051406">
    <property type="entry name" value="PLD_domain"/>
</dbReference>
<evidence type="ECO:0000259" key="5">
    <source>
        <dbReference type="PROSITE" id="PS50035"/>
    </source>
</evidence>